<dbReference type="EMBL" id="MEWG01000032">
    <property type="protein sequence ID" value="OGC76854.1"/>
    <property type="molecule type" value="Genomic_DNA"/>
</dbReference>
<proteinExistence type="inferred from homology"/>
<name>A0A1F4X598_UNCKA</name>
<dbReference type="PANTHER" id="PTHR43204">
    <property type="entry name" value="ABC TRANSPORTER I FAMILY MEMBER 6, CHLOROPLASTIC"/>
    <property type="match status" value="1"/>
</dbReference>
<feature type="domain" description="ABC transporter" evidence="4">
    <location>
        <begin position="2"/>
        <end position="242"/>
    </location>
</feature>
<reference evidence="5 6" key="1">
    <citation type="journal article" date="2016" name="Nat. Commun.">
        <title>Thousands of microbial genomes shed light on interconnected biogeochemical processes in an aquifer system.</title>
        <authorList>
            <person name="Anantharaman K."/>
            <person name="Brown C.T."/>
            <person name="Hug L.A."/>
            <person name="Sharon I."/>
            <person name="Castelle C.J."/>
            <person name="Probst A.J."/>
            <person name="Thomas B.C."/>
            <person name="Singh A."/>
            <person name="Wilkins M.J."/>
            <person name="Karaoz U."/>
            <person name="Brodie E.L."/>
            <person name="Williams K.H."/>
            <person name="Hubbard S.S."/>
            <person name="Banfield J.F."/>
        </authorList>
    </citation>
    <scope>NUCLEOTIDE SEQUENCE [LARGE SCALE GENOMIC DNA]</scope>
</reference>
<dbReference type="AlphaFoldDB" id="A0A1F4X598"/>
<dbReference type="InterPro" id="IPR027417">
    <property type="entry name" value="P-loop_NTPase"/>
</dbReference>
<dbReference type="NCBIfam" id="TIGR01978">
    <property type="entry name" value="sufC"/>
    <property type="match status" value="1"/>
</dbReference>
<evidence type="ECO:0000313" key="5">
    <source>
        <dbReference type="EMBL" id="OGC76854.1"/>
    </source>
</evidence>
<dbReference type="InterPro" id="IPR003439">
    <property type="entry name" value="ABC_transporter-like_ATP-bd"/>
</dbReference>
<dbReference type="CDD" id="cd03217">
    <property type="entry name" value="ABC_FeS_Assembly"/>
    <property type="match status" value="1"/>
</dbReference>
<dbReference type="PROSITE" id="PS00211">
    <property type="entry name" value="ABC_TRANSPORTER_1"/>
    <property type="match status" value="1"/>
</dbReference>
<dbReference type="PANTHER" id="PTHR43204:SF1">
    <property type="entry name" value="ABC TRANSPORTER I FAMILY MEMBER 6, CHLOROPLASTIC"/>
    <property type="match status" value="1"/>
</dbReference>
<dbReference type="InterPro" id="IPR003593">
    <property type="entry name" value="AAA+_ATPase"/>
</dbReference>
<keyword evidence="3" id="KW-0067">ATP-binding</keyword>
<evidence type="ECO:0000256" key="2">
    <source>
        <dbReference type="ARBA" id="ARBA00022741"/>
    </source>
</evidence>
<evidence type="ECO:0000256" key="1">
    <source>
        <dbReference type="ARBA" id="ARBA00006216"/>
    </source>
</evidence>
<comment type="caution">
    <text evidence="5">The sequence shown here is derived from an EMBL/GenBank/DDBJ whole genome shotgun (WGS) entry which is preliminary data.</text>
</comment>
<dbReference type="GO" id="GO:0005524">
    <property type="term" value="F:ATP binding"/>
    <property type="evidence" value="ECO:0007669"/>
    <property type="project" value="UniProtKB-KW"/>
</dbReference>
<dbReference type="Gene3D" id="3.40.50.300">
    <property type="entry name" value="P-loop containing nucleotide triphosphate hydrolases"/>
    <property type="match status" value="1"/>
</dbReference>
<dbReference type="SUPFAM" id="SSF52540">
    <property type="entry name" value="P-loop containing nucleoside triphosphate hydrolases"/>
    <property type="match status" value="1"/>
</dbReference>
<keyword evidence="2" id="KW-0547">Nucleotide-binding</keyword>
<gene>
    <name evidence="5" type="ORF">A2619_03415</name>
</gene>
<protein>
    <submittedName>
        <fullName evidence="5">Fe-S cluster assembly ATPase SufC</fullName>
    </submittedName>
</protein>
<evidence type="ECO:0000259" key="4">
    <source>
        <dbReference type="PROSITE" id="PS50893"/>
    </source>
</evidence>
<evidence type="ECO:0000256" key="3">
    <source>
        <dbReference type="ARBA" id="ARBA00022840"/>
    </source>
</evidence>
<dbReference type="InterPro" id="IPR017871">
    <property type="entry name" value="ABC_transporter-like_CS"/>
</dbReference>
<dbReference type="Proteomes" id="UP000176815">
    <property type="component" value="Unassembled WGS sequence"/>
</dbReference>
<dbReference type="InterPro" id="IPR010230">
    <property type="entry name" value="FeS-cluster_ATPase_SufC"/>
</dbReference>
<organism evidence="5 6">
    <name type="scientific">candidate division WWE3 bacterium RIFOXYD1_FULL_39_9</name>
    <dbReference type="NCBI Taxonomy" id="1802649"/>
    <lineage>
        <taxon>Bacteria</taxon>
        <taxon>Katanobacteria</taxon>
    </lineage>
</organism>
<dbReference type="PROSITE" id="PS50893">
    <property type="entry name" value="ABC_TRANSPORTER_2"/>
    <property type="match status" value="1"/>
</dbReference>
<dbReference type="SMART" id="SM00382">
    <property type="entry name" value="AAA"/>
    <property type="match status" value="1"/>
</dbReference>
<sequence>MFSVHNLHSSVDDKEILKGVSLEVPNDKVHALMGKNGSGKSTLAQSIMGNPSFIVTEGKITLDGKSILELEPTDRAKEGIFLSFQYPSEVSGVNIASYLRLIYNKSHSTSLSPVKFRELLKEKMEVLHIKEDFLSRYLNEGFSGGEKKRMEMLQMLVLEPKMVILDEVDSGLDIDAVKIVANAVEYLRKTCKSSILIITHYSRILNYIKPDKVHIMQDGLIIKTGGEDLAHELEAKGYAHLE</sequence>
<comment type="similarity">
    <text evidence="1">Belongs to the ABC transporter superfamily. Ycf16 family.</text>
</comment>
<evidence type="ECO:0000313" key="6">
    <source>
        <dbReference type="Proteomes" id="UP000176815"/>
    </source>
</evidence>
<dbReference type="GO" id="GO:0016887">
    <property type="term" value="F:ATP hydrolysis activity"/>
    <property type="evidence" value="ECO:0007669"/>
    <property type="project" value="InterPro"/>
</dbReference>
<dbReference type="Pfam" id="PF00005">
    <property type="entry name" value="ABC_tran"/>
    <property type="match status" value="1"/>
</dbReference>
<accession>A0A1F4X598</accession>